<evidence type="ECO:0000256" key="1">
    <source>
        <dbReference type="SAM" id="MobiDB-lite"/>
    </source>
</evidence>
<feature type="non-terminal residue" evidence="2">
    <location>
        <position position="1"/>
    </location>
</feature>
<name>A0A0D7ATP6_9AGAR</name>
<evidence type="ECO:0000313" key="3">
    <source>
        <dbReference type="Proteomes" id="UP000054007"/>
    </source>
</evidence>
<sequence>DWAKWSRLLEFAYNSHVSATTGETPFYLLLGYHPPSPLDLHYPSAKQEEDRYGLDKQGRVFVRDLRVHRESARRAIAKAQDAQKRAYDKGRRDTSEIQEGSWVLI</sequence>
<dbReference type="OrthoDB" id="3341476at2759"/>
<feature type="region of interest" description="Disordered" evidence="1">
    <location>
        <begin position="80"/>
        <end position="105"/>
    </location>
</feature>
<evidence type="ECO:0000313" key="2">
    <source>
        <dbReference type="EMBL" id="KIY61607.1"/>
    </source>
</evidence>
<organism evidence="2 3">
    <name type="scientific">Cylindrobasidium torrendii FP15055 ss-10</name>
    <dbReference type="NCBI Taxonomy" id="1314674"/>
    <lineage>
        <taxon>Eukaryota</taxon>
        <taxon>Fungi</taxon>
        <taxon>Dikarya</taxon>
        <taxon>Basidiomycota</taxon>
        <taxon>Agaricomycotina</taxon>
        <taxon>Agaricomycetes</taxon>
        <taxon>Agaricomycetidae</taxon>
        <taxon>Agaricales</taxon>
        <taxon>Marasmiineae</taxon>
        <taxon>Physalacriaceae</taxon>
        <taxon>Cylindrobasidium</taxon>
    </lineage>
</organism>
<dbReference type="Proteomes" id="UP000054007">
    <property type="component" value="Unassembled WGS sequence"/>
</dbReference>
<dbReference type="GO" id="GO:0003676">
    <property type="term" value="F:nucleic acid binding"/>
    <property type="evidence" value="ECO:0007669"/>
    <property type="project" value="InterPro"/>
</dbReference>
<evidence type="ECO:0008006" key="4">
    <source>
        <dbReference type="Google" id="ProtNLM"/>
    </source>
</evidence>
<accession>A0A0D7ATP6</accession>
<dbReference type="Gene3D" id="3.30.420.10">
    <property type="entry name" value="Ribonuclease H-like superfamily/Ribonuclease H"/>
    <property type="match status" value="1"/>
</dbReference>
<reference evidence="2 3" key="1">
    <citation type="journal article" date="2015" name="Fungal Genet. Biol.">
        <title>Evolution of novel wood decay mechanisms in Agaricales revealed by the genome sequences of Fistulina hepatica and Cylindrobasidium torrendii.</title>
        <authorList>
            <person name="Floudas D."/>
            <person name="Held B.W."/>
            <person name="Riley R."/>
            <person name="Nagy L.G."/>
            <person name="Koehler G."/>
            <person name="Ransdell A.S."/>
            <person name="Younus H."/>
            <person name="Chow J."/>
            <person name="Chiniquy J."/>
            <person name="Lipzen A."/>
            <person name="Tritt A."/>
            <person name="Sun H."/>
            <person name="Haridas S."/>
            <person name="LaButti K."/>
            <person name="Ohm R.A."/>
            <person name="Kues U."/>
            <person name="Blanchette R.A."/>
            <person name="Grigoriev I.V."/>
            <person name="Minto R.E."/>
            <person name="Hibbett D.S."/>
        </authorList>
    </citation>
    <scope>NUCLEOTIDE SEQUENCE [LARGE SCALE GENOMIC DNA]</scope>
    <source>
        <strain evidence="2 3">FP15055 ss-10</strain>
    </source>
</reference>
<proteinExistence type="predicted"/>
<feature type="non-terminal residue" evidence="2">
    <location>
        <position position="105"/>
    </location>
</feature>
<keyword evidence="3" id="KW-1185">Reference proteome</keyword>
<feature type="compositionally biased region" description="Basic and acidic residues" evidence="1">
    <location>
        <begin position="81"/>
        <end position="95"/>
    </location>
</feature>
<gene>
    <name evidence="2" type="ORF">CYLTODRAFT_333951</name>
</gene>
<dbReference type="AlphaFoldDB" id="A0A0D7ATP6"/>
<dbReference type="InterPro" id="IPR036397">
    <property type="entry name" value="RNaseH_sf"/>
</dbReference>
<protein>
    <recommendedName>
        <fullName evidence="4">Integrase catalytic domain-containing protein</fullName>
    </recommendedName>
</protein>
<dbReference type="EMBL" id="KN880907">
    <property type="protein sequence ID" value="KIY61607.1"/>
    <property type="molecule type" value="Genomic_DNA"/>
</dbReference>